<evidence type="ECO:0000256" key="4">
    <source>
        <dbReference type="SAM" id="MobiDB-lite"/>
    </source>
</evidence>
<comment type="similarity">
    <text evidence="1">Belongs to the type-I restriction system S methylase family.</text>
</comment>
<gene>
    <name evidence="6" type="ORF">CEE69_04890</name>
</gene>
<feature type="compositionally biased region" description="Low complexity" evidence="4">
    <location>
        <begin position="1"/>
        <end position="27"/>
    </location>
</feature>
<dbReference type="InterPro" id="IPR000055">
    <property type="entry name" value="Restrct_endonuc_typeI_TRD"/>
</dbReference>
<dbReference type="EMBL" id="NIZW01000002">
    <property type="protein sequence ID" value="PHQ36688.1"/>
    <property type="molecule type" value="Genomic_DNA"/>
</dbReference>
<evidence type="ECO:0000256" key="3">
    <source>
        <dbReference type="ARBA" id="ARBA00023125"/>
    </source>
</evidence>
<name>A0A2G1WCD4_9BACT</name>
<dbReference type="CDD" id="cd17261">
    <property type="entry name" value="RMtype1_S_EcoKI-TRD2-CR2_like"/>
    <property type="match status" value="1"/>
</dbReference>
<evidence type="ECO:0000259" key="5">
    <source>
        <dbReference type="Pfam" id="PF01420"/>
    </source>
</evidence>
<protein>
    <recommendedName>
        <fullName evidence="5">Type I restriction modification DNA specificity domain-containing protein</fullName>
    </recommendedName>
</protein>
<feature type="domain" description="Type I restriction modification DNA specificity" evidence="5">
    <location>
        <begin position="429"/>
        <end position="566"/>
    </location>
</feature>
<comment type="caution">
    <text evidence="6">The sequence shown here is derived from an EMBL/GenBank/DDBJ whole genome shotgun (WGS) entry which is preliminary data.</text>
</comment>
<dbReference type="GO" id="GO:0009307">
    <property type="term" value="P:DNA restriction-modification system"/>
    <property type="evidence" value="ECO:0007669"/>
    <property type="project" value="UniProtKB-KW"/>
</dbReference>
<dbReference type="GO" id="GO:0003677">
    <property type="term" value="F:DNA binding"/>
    <property type="evidence" value="ECO:0007669"/>
    <property type="project" value="UniProtKB-KW"/>
</dbReference>
<dbReference type="SUPFAM" id="SSF116734">
    <property type="entry name" value="DNA methylase specificity domain"/>
    <property type="match status" value="2"/>
</dbReference>
<feature type="domain" description="Type I restriction modification DNA specificity" evidence="5">
    <location>
        <begin position="164"/>
        <end position="304"/>
    </location>
</feature>
<evidence type="ECO:0000313" key="7">
    <source>
        <dbReference type="Proteomes" id="UP000225740"/>
    </source>
</evidence>
<dbReference type="PANTHER" id="PTHR43140:SF1">
    <property type="entry name" value="TYPE I RESTRICTION ENZYME ECOKI SPECIFICITY SUBUNIT"/>
    <property type="match status" value="1"/>
</dbReference>
<keyword evidence="3" id="KW-0238">DNA-binding</keyword>
<reference evidence="6 7" key="1">
    <citation type="submission" date="2017-06" db="EMBL/GenBank/DDBJ databases">
        <title>Description of Rhodopirellula bahusiensis sp. nov.</title>
        <authorList>
            <person name="Kizina J."/>
            <person name="Harder J."/>
        </authorList>
    </citation>
    <scope>NUCLEOTIDE SEQUENCE [LARGE SCALE GENOMIC DNA]</scope>
    <source>
        <strain evidence="6 7">SWK21</strain>
    </source>
</reference>
<dbReference type="AlphaFoldDB" id="A0A2G1WCD4"/>
<dbReference type="GeneID" id="90607573"/>
<organism evidence="6 7">
    <name type="scientific">Rhodopirellula bahusiensis</name>
    <dbReference type="NCBI Taxonomy" id="2014065"/>
    <lineage>
        <taxon>Bacteria</taxon>
        <taxon>Pseudomonadati</taxon>
        <taxon>Planctomycetota</taxon>
        <taxon>Planctomycetia</taxon>
        <taxon>Pirellulales</taxon>
        <taxon>Pirellulaceae</taxon>
        <taxon>Rhodopirellula</taxon>
    </lineage>
</organism>
<evidence type="ECO:0000313" key="6">
    <source>
        <dbReference type="EMBL" id="PHQ36688.1"/>
    </source>
</evidence>
<dbReference type="OrthoDB" id="9811611at2"/>
<dbReference type="PANTHER" id="PTHR43140">
    <property type="entry name" value="TYPE-1 RESTRICTION ENZYME ECOKI SPECIFICITY PROTEIN"/>
    <property type="match status" value="1"/>
</dbReference>
<dbReference type="Gene3D" id="3.90.220.20">
    <property type="entry name" value="DNA methylase specificity domains"/>
    <property type="match status" value="2"/>
</dbReference>
<keyword evidence="7" id="KW-1185">Reference proteome</keyword>
<keyword evidence="2" id="KW-0680">Restriction system</keyword>
<evidence type="ECO:0000256" key="2">
    <source>
        <dbReference type="ARBA" id="ARBA00022747"/>
    </source>
</evidence>
<dbReference type="Pfam" id="PF01420">
    <property type="entry name" value="Methylase_S"/>
    <property type="match status" value="2"/>
</dbReference>
<dbReference type="InterPro" id="IPR044946">
    <property type="entry name" value="Restrct_endonuc_typeI_TRD_sf"/>
</dbReference>
<feature type="region of interest" description="Disordered" evidence="4">
    <location>
        <begin position="322"/>
        <end position="343"/>
    </location>
</feature>
<feature type="compositionally biased region" description="Polar residues" evidence="4">
    <location>
        <begin position="333"/>
        <end position="343"/>
    </location>
</feature>
<proteinExistence type="inferred from homology"/>
<dbReference type="Proteomes" id="UP000225740">
    <property type="component" value="Unassembled WGS sequence"/>
</dbReference>
<dbReference type="RefSeq" id="WP_099259585.1">
    <property type="nucleotide sequence ID" value="NZ_NIZW01000002.1"/>
</dbReference>
<sequence>MSAAPVGKKSAVAAGKGKESASASSQVEPPPWESPQWQEAVSQNPGLSPFFDNLESFVELPEGVEKLRELMLDLAVRGKLISQDPNDEAASFALERIAEEVAVLVKAKEIPKPKPLPPIKEDEESVPLGWATVRAGQLLTFVTSGSRGWAKYYSDDGPIFLRIGNLDYATTKLDLSSLQRVTPPDTTETKRTAVRANDILISVTGDTGMVGLIPQGFEAAHINQHIALTRPSKHVDPEYLATFFTSRSALSQLHGAQRGIKNSLGLEDVRRLQLMLPPLAEQRRIVSKVEGLMSLCDTLESQRRSRESVRERASRSVLASLTSASAPLPAGTSRETSTGETLKSSWQRLSDHFEVLLDQPSGPAHLRQSILQLAVQGKLVPQDPNDEPATVDSLGNLLRENSLNGYSKKPSDTPEGTQVLRISAGTSRGDFYVEETDHKWSVLTDAEREKFNLQKDDLLACRFNGNLHYVGKFSLYRNELGTEQIYPDKLIRFRVDLERLVPRYAAYALNAQQSREKIESFCATTAGNIGISATNLKTIEMLVPPLAEQKRIVSKVSVLLSQLDELSARLRSRQSNTDALLTALIHQILEGTE</sequence>
<evidence type="ECO:0000256" key="1">
    <source>
        <dbReference type="ARBA" id="ARBA00010923"/>
    </source>
</evidence>
<accession>A0A2G1WCD4</accession>
<feature type="region of interest" description="Disordered" evidence="4">
    <location>
        <begin position="1"/>
        <end position="44"/>
    </location>
</feature>
<dbReference type="InterPro" id="IPR051212">
    <property type="entry name" value="Type-I_RE_S_subunit"/>
</dbReference>